<gene>
    <name evidence="1" type="ORF">UFOPK4354_02004</name>
</gene>
<organism evidence="1">
    <name type="scientific">freshwater metagenome</name>
    <dbReference type="NCBI Taxonomy" id="449393"/>
    <lineage>
        <taxon>unclassified sequences</taxon>
        <taxon>metagenomes</taxon>
        <taxon>ecological metagenomes</taxon>
    </lineage>
</organism>
<sequence length="61" mass="6858">MNIRGTTAHALSDDAIDHLHDWCVLVGCKAVFFLYPNCVGVTQLECLNMYLSLAEQIERAF</sequence>
<evidence type="ECO:0000313" key="1">
    <source>
        <dbReference type="EMBL" id="CAB5069345.1"/>
    </source>
</evidence>
<proteinExistence type="predicted"/>
<accession>A0A6J7UTL6</accession>
<name>A0A6J7UTL6_9ZZZZ</name>
<dbReference type="AlphaFoldDB" id="A0A6J7UTL6"/>
<dbReference type="EMBL" id="CAFBQW010000327">
    <property type="protein sequence ID" value="CAB5069345.1"/>
    <property type="molecule type" value="Genomic_DNA"/>
</dbReference>
<reference evidence="1" key="1">
    <citation type="submission" date="2020-05" db="EMBL/GenBank/DDBJ databases">
        <authorList>
            <person name="Chiriac C."/>
            <person name="Salcher M."/>
            <person name="Ghai R."/>
            <person name="Kavagutti S V."/>
        </authorList>
    </citation>
    <scope>NUCLEOTIDE SEQUENCE</scope>
</reference>
<protein>
    <submittedName>
        <fullName evidence="1">Unannotated protein</fullName>
    </submittedName>
</protein>